<proteinExistence type="evidence at transcript level"/>
<evidence type="ECO:0000313" key="1">
    <source>
        <dbReference type="EMBL" id="AFK37742.1"/>
    </source>
</evidence>
<name>I3SBV0_MEDTR</name>
<dbReference type="AlphaFoldDB" id="I3SBV0"/>
<accession>I3SBV0</accession>
<reference evidence="1" key="1">
    <citation type="submission" date="2012-05" db="EMBL/GenBank/DDBJ databases">
        <authorList>
            <person name="Krishnakumar V."/>
            <person name="Cheung F."/>
            <person name="Xiao Y."/>
            <person name="Chan A."/>
            <person name="Moskal W.A."/>
            <person name="Town C.D."/>
        </authorList>
    </citation>
    <scope>NUCLEOTIDE SEQUENCE</scope>
</reference>
<dbReference type="EMBL" id="BT137947">
    <property type="protein sequence ID" value="AFK37742.1"/>
    <property type="molecule type" value="mRNA"/>
</dbReference>
<protein>
    <submittedName>
        <fullName evidence="1">Uncharacterized protein</fullName>
    </submittedName>
</protein>
<sequence>MLRLMGNETTKVSTNDAMPCVAVFLVELFLDVLGDVLLNVKVFNGPHGKFFSGLLHLWLHIGRLDLDFVFILGTGHSYAGHFFRRHDRDCIGVLGAFLFVDLRSGSIAILTRREGDSVWIEEGSKMNELMEGMIG</sequence>
<organism evidence="1">
    <name type="scientific">Medicago truncatula</name>
    <name type="common">Barrel medic</name>
    <name type="synonym">Medicago tribuloides</name>
    <dbReference type="NCBI Taxonomy" id="3880"/>
    <lineage>
        <taxon>Eukaryota</taxon>
        <taxon>Viridiplantae</taxon>
        <taxon>Streptophyta</taxon>
        <taxon>Embryophyta</taxon>
        <taxon>Tracheophyta</taxon>
        <taxon>Spermatophyta</taxon>
        <taxon>Magnoliopsida</taxon>
        <taxon>eudicotyledons</taxon>
        <taxon>Gunneridae</taxon>
        <taxon>Pentapetalae</taxon>
        <taxon>rosids</taxon>
        <taxon>fabids</taxon>
        <taxon>Fabales</taxon>
        <taxon>Fabaceae</taxon>
        <taxon>Papilionoideae</taxon>
        <taxon>50 kb inversion clade</taxon>
        <taxon>NPAAA clade</taxon>
        <taxon>Hologalegina</taxon>
        <taxon>IRL clade</taxon>
        <taxon>Trifolieae</taxon>
        <taxon>Medicago</taxon>
    </lineage>
</organism>